<keyword evidence="1" id="KW-0732">Signal</keyword>
<dbReference type="Gene3D" id="2.60.120.380">
    <property type="match status" value="1"/>
</dbReference>
<organism evidence="2 3">
    <name type="scientific">Pseudoalteromonas luteoviolacea DSM 6061</name>
    <dbReference type="NCBI Taxonomy" id="1365250"/>
    <lineage>
        <taxon>Bacteria</taxon>
        <taxon>Pseudomonadati</taxon>
        <taxon>Pseudomonadota</taxon>
        <taxon>Gammaproteobacteria</taxon>
        <taxon>Alteromonadales</taxon>
        <taxon>Pseudoalteromonadaceae</taxon>
        <taxon>Pseudoalteromonas</taxon>
    </lineage>
</organism>
<accession>A0A167B245</accession>
<name>A0A167B245_9GAMM</name>
<dbReference type="EMBL" id="AUYB01000035">
    <property type="protein sequence ID" value="KZN46075.1"/>
    <property type="molecule type" value="Genomic_DNA"/>
</dbReference>
<reference evidence="2 3" key="1">
    <citation type="submission" date="2013-07" db="EMBL/GenBank/DDBJ databases">
        <title>Comparative Genomic and Metabolomic Analysis of Twelve Strains of Pseudoalteromonas luteoviolacea.</title>
        <authorList>
            <person name="Vynne N.G."/>
            <person name="Mansson M."/>
            <person name="Gram L."/>
        </authorList>
    </citation>
    <scope>NUCLEOTIDE SEQUENCE [LARGE SCALE GENOMIC DNA]</scope>
    <source>
        <strain evidence="2 3">DSM 6061</strain>
    </source>
</reference>
<comment type="caution">
    <text evidence="2">The sequence shown here is derived from an EMBL/GenBank/DDBJ whole genome shotgun (WGS) entry which is preliminary data.</text>
</comment>
<keyword evidence="3" id="KW-1185">Reference proteome</keyword>
<sequence length="456" mass="48782">MQLSKIALSVITLAAFTQANASEFDLNPAGNVQAYSPAKNMLNQQPQVAAAHLSSELSALDFSAQAQATPTAITPLCPTLATGNQYTLNGATAGSPVCYHFEITERSKTTALLFGQTGATNLDLSVIKHNPDDSLTVLGTSANTGTADEAVVALTEPGHYYWYMDVKESDGSPFNFGAVVSTQLDSYEFNDTVATATALSNGQNSITANMDSLTDIDLYQFTAVNGQDIVLNFNNNGAADFIFEVFNNGWVPISQSKPVPISGLQPNQVVTMRVRANTAVANNPNTNYNLSVASVVASFSNNSVSGESNVNRIPLSAQSNPYLTTQAYRNLTWGITLLDSTGAPIQNATATLRVVKGSDDKRHTFATDANGRISKTISLGTCRANINPTEHTEYSFGYRNRWRSQIELGAWQIVIPTNIDANNDGIIDTIGVGGPNVPFVYLGHICDQDLLSSERS</sequence>
<dbReference type="PATRIC" id="fig|1365250.3.peg.466"/>
<dbReference type="RefSeq" id="WP_063356081.1">
    <property type="nucleotide sequence ID" value="NZ_AQHB01000049.1"/>
</dbReference>
<evidence type="ECO:0000313" key="3">
    <source>
        <dbReference type="Proteomes" id="UP000076643"/>
    </source>
</evidence>
<proteinExistence type="predicted"/>
<dbReference type="Proteomes" id="UP000076643">
    <property type="component" value="Unassembled WGS sequence"/>
</dbReference>
<gene>
    <name evidence="2" type="ORF">N475_07725</name>
</gene>
<dbReference type="AlphaFoldDB" id="A0A167B245"/>
<evidence type="ECO:0000256" key="1">
    <source>
        <dbReference type="SAM" id="SignalP"/>
    </source>
</evidence>
<feature type="signal peptide" evidence="1">
    <location>
        <begin position="1"/>
        <end position="21"/>
    </location>
</feature>
<evidence type="ECO:0008006" key="4">
    <source>
        <dbReference type="Google" id="ProtNLM"/>
    </source>
</evidence>
<evidence type="ECO:0000313" key="2">
    <source>
        <dbReference type="EMBL" id="KZN46075.1"/>
    </source>
</evidence>
<feature type="chain" id="PRO_5007883968" description="Peptidase C-terminal archaeal/bacterial domain-containing protein" evidence="1">
    <location>
        <begin position="22"/>
        <end position="456"/>
    </location>
</feature>
<protein>
    <recommendedName>
        <fullName evidence="4">Peptidase C-terminal archaeal/bacterial domain-containing protein</fullName>
    </recommendedName>
</protein>